<evidence type="ECO:0000256" key="11">
    <source>
        <dbReference type="ARBA" id="ARBA00023136"/>
    </source>
</evidence>
<evidence type="ECO:0000256" key="2">
    <source>
        <dbReference type="ARBA" id="ARBA00004541"/>
    </source>
</evidence>
<feature type="binding site" evidence="17">
    <location>
        <position position="664"/>
    </location>
    <ligand>
        <name>Ca(2+)</name>
        <dbReference type="ChEBI" id="CHEBI:29108"/>
        <label>2</label>
    </ligand>
</feature>
<dbReference type="SUPFAM" id="SSF47473">
    <property type="entry name" value="EF-hand"/>
    <property type="match status" value="1"/>
</dbReference>
<keyword evidence="9" id="KW-0175">Coiled coil</keyword>
<dbReference type="InterPro" id="IPR003915">
    <property type="entry name" value="PKD_2"/>
</dbReference>
<dbReference type="AlphaFoldDB" id="A0A8C3E173"/>
<keyword evidence="12" id="KW-1015">Disulfide bond</keyword>
<proteinExistence type="inferred from homology"/>
<dbReference type="GO" id="GO:0005509">
    <property type="term" value="F:calcium ion binding"/>
    <property type="evidence" value="ECO:0007669"/>
    <property type="project" value="InterPro"/>
</dbReference>
<dbReference type="Gene3D" id="1.10.238.10">
    <property type="entry name" value="EF-hand"/>
    <property type="match status" value="1"/>
</dbReference>
<dbReference type="GO" id="GO:0005272">
    <property type="term" value="F:sodium channel activity"/>
    <property type="evidence" value="ECO:0007669"/>
    <property type="project" value="TreeGrafter"/>
</dbReference>
<dbReference type="Gene3D" id="1.10.287.70">
    <property type="match status" value="1"/>
</dbReference>
<organism evidence="21 22">
    <name type="scientific">Corvus moneduloides</name>
    <name type="common">New Caledonian crow</name>
    <dbReference type="NCBI Taxonomy" id="1196302"/>
    <lineage>
        <taxon>Eukaryota</taxon>
        <taxon>Metazoa</taxon>
        <taxon>Chordata</taxon>
        <taxon>Craniata</taxon>
        <taxon>Vertebrata</taxon>
        <taxon>Euteleostomi</taxon>
        <taxon>Archelosauria</taxon>
        <taxon>Archosauria</taxon>
        <taxon>Dinosauria</taxon>
        <taxon>Saurischia</taxon>
        <taxon>Theropoda</taxon>
        <taxon>Coelurosauria</taxon>
        <taxon>Aves</taxon>
        <taxon>Neognathae</taxon>
        <taxon>Neoaves</taxon>
        <taxon>Telluraves</taxon>
        <taxon>Australaves</taxon>
        <taxon>Passeriformes</taxon>
        <taxon>Corvoidea</taxon>
        <taxon>Corvidae</taxon>
        <taxon>Corvus</taxon>
    </lineage>
</organism>
<dbReference type="Ensembl" id="ENSCMUT00000016180.2">
    <property type="protein sequence ID" value="ENSCMUP00000015051.2"/>
    <property type="gene ID" value="ENSCMUG00000009406.2"/>
</dbReference>
<feature type="transmembrane region" description="Helical" evidence="20">
    <location>
        <begin position="560"/>
        <end position="581"/>
    </location>
</feature>
<sequence length="886" mass="102437">MNLSHLNNRAESHFKVSEVHELETVGKKAWDNPVYNGSPSTSLKIQTIYNPKSILENPYENFEEVGDPLPCQEEQSKAVNGKTSPFLKCCFYIFRGIRGLWGTTLTENTAENRELYMKTTLRELLVYVMFLVDICLLTYGMTSSNAYYYTKVMSELFLQTSTDGRVSFQSIGSMADFWVYAQGPLLDNLYWTKWYNNESLAVHSTQSYIYYENLLLGVPRMRQLKVKNNSCVVHDDFKEEISGCYDVYSEEKEERVSFGLINGTAWRYHSEEELGGSSHWGKLTSYSGGGYYIDLKMTREESAEALQVLKEKLWLDRGTRVVFIDFSVYNANINLFCVLRLVVEFPATGGAIPSWQIRTVKLIRYVSAWDFFIVACEIVFCVFIFYYVVEEALELRIHKLQYFTSIWNILDVVVILLSIVAIGFHIFRTTEVNRLLGELLKHPNTYADFEFLAFWQTQYNNMNAVNLFFAWIKIFKYISFNKTMTQLSSTLARCAKDILGFAIMFFIVFFAYAQLGYLLFGTQVENFSTFVKCIFTQFRIILGDFDYNSIDNANRVLGPIYFVTYVFFVFFVLLNMFLAIINDTYSEVKEELSSQKDELQLSDILKQSYNRTLTRLKLKKERISDVQKALQNRTKQLDFEEFKNSLKELGHADHEITAAFSRFDKDGNHILDEEEQQQMKRDLEAKRVALNTEIEVLGKSYGDNNLDENLTYMEARNNHTNKAIWVSKEEFQVLLHRVLQLEQSINSIGSKIDAVVNKLDVPERKELKRKDLLGKPLGDVSKEEEARQEELHPQSLDQMGKEEAEIWGMEHIQINNLSGNSSQKEVYHILPKSSPQSDAHPYSSAQQPSAPSLAAMVYQVTVSCYPTVRIIQAAGHRHHYCQELLV</sequence>
<dbReference type="GO" id="GO:0005262">
    <property type="term" value="F:calcium channel activity"/>
    <property type="evidence" value="ECO:0007669"/>
    <property type="project" value="UniProtKB-KW"/>
</dbReference>
<dbReference type="GO" id="GO:0015269">
    <property type="term" value="F:calcium-activated potassium channel activity"/>
    <property type="evidence" value="ECO:0007669"/>
    <property type="project" value="TreeGrafter"/>
</dbReference>
<evidence type="ECO:0000256" key="20">
    <source>
        <dbReference type="SAM" id="Phobius"/>
    </source>
</evidence>
<evidence type="ECO:0000256" key="5">
    <source>
        <dbReference type="ARBA" id="ARBA00022475"/>
    </source>
</evidence>
<evidence type="ECO:0000256" key="1">
    <source>
        <dbReference type="ARBA" id="ARBA00004272"/>
    </source>
</evidence>
<feature type="compositionally biased region" description="Basic and acidic residues" evidence="19">
    <location>
        <begin position="780"/>
        <end position="792"/>
    </location>
</feature>
<dbReference type="PANTHER" id="PTHR10877:SF196">
    <property type="entry name" value="POLYCYSTIN-2-LIKE PROTEIN 1"/>
    <property type="match status" value="1"/>
</dbReference>
<keyword evidence="17" id="KW-0479">Metal-binding</keyword>
<accession>A0A8C3E173</accession>
<keyword evidence="22" id="KW-1185">Reference proteome</keyword>
<feature type="binding site" evidence="17">
    <location>
        <position position="666"/>
    </location>
    <ligand>
        <name>Ca(2+)</name>
        <dbReference type="ChEBI" id="CHEBI:29108"/>
        <label>2</label>
    </ligand>
</feature>
<dbReference type="PRINTS" id="PR01433">
    <property type="entry name" value="POLYCYSTIN2"/>
</dbReference>
<keyword evidence="10 17" id="KW-0406">Ion transport</keyword>
<comment type="similarity">
    <text evidence="3">Belongs to the polycystin family.</text>
</comment>
<protein>
    <submittedName>
        <fullName evidence="21">Polycystin 2 like 1, transient receptor potential cation channel</fullName>
    </submittedName>
</protein>
<gene>
    <name evidence="21" type="primary">PKD2L1</name>
</gene>
<evidence type="ECO:0000313" key="21">
    <source>
        <dbReference type="Ensembl" id="ENSCMUP00000015051.2"/>
    </source>
</evidence>
<dbReference type="GO" id="GO:0051371">
    <property type="term" value="F:muscle alpha-actinin binding"/>
    <property type="evidence" value="ECO:0007669"/>
    <property type="project" value="TreeGrafter"/>
</dbReference>
<feature type="transmembrane region" description="Helical" evidence="20">
    <location>
        <begin position="409"/>
        <end position="427"/>
    </location>
</feature>
<evidence type="ECO:0000256" key="17">
    <source>
        <dbReference type="PIRSR" id="PIRSR603915-1"/>
    </source>
</evidence>
<evidence type="ECO:0000313" key="22">
    <source>
        <dbReference type="Proteomes" id="UP000694553"/>
    </source>
</evidence>
<dbReference type="InterPro" id="IPR051223">
    <property type="entry name" value="Polycystin"/>
</dbReference>
<dbReference type="Gene3D" id="1.20.120.350">
    <property type="entry name" value="Voltage-gated potassium channels. Chain C"/>
    <property type="match status" value="1"/>
</dbReference>
<reference evidence="22" key="1">
    <citation type="submission" date="2019-10" db="EMBL/GenBank/DDBJ databases">
        <title>Corvus moneduloides (New Caledonian crow) genome, bCorMon1, primary haplotype.</title>
        <authorList>
            <person name="Rutz C."/>
            <person name="Fungtammasan C."/>
            <person name="Mountcastle J."/>
            <person name="Formenti G."/>
            <person name="Chow W."/>
            <person name="Howe K."/>
            <person name="Steele M.P."/>
            <person name="Fernandes J."/>
            <person name="Gilbert M.T.P."/>
            <person name="Fedrigo O."/>
            <person name="Jarvis E.D."/>
            <person name="Gemmell N."/>
        </authorList>
    </citation>
    <scope>NUCLEOTIDE SEQUENCE [LARGE SCALE GENOMIC DNA]</scope>
</reference>
<dbReference type="Pfam" id="PF18109">
    <property type="entry name" value="Fer4_24"/>
    <property type="match status" value="1"/>
</dbReference>
<keyword evidence="17" id="KW-0109">Calcium transport</keyword>
<name>A0A8C3E173_CORMO</name>
<evidence type="ECO:0000256" key="14">
    <source>
        <dbReference type="ARBA" id="ARBA00023273"/>
    </source>
</evidence>
<accession>A0A8U7MBN2</accession>
<dbReference type="InterPro" id="IPR002048">
    <property type="entry name" value="EF_hand_dom"/>
</dbReference>
<dbReference type="Pfam" id="PF20519">
    <property type="entry name" value="Polycystin_dom"/>
    <property type="match status" value="1"/>
</dbReference>
<dbReference type="GO" id="GO:0031410">
    <property type="term" value="C:cytoplasmic vesicle"/>
    <property type="evidence" value="ECO:0007669"/>
    <property type="project" value="UniProtKB-SubCell"/>
</dbReference>
<dbReference type="PROSITE" id="PS50222">
    <property type="entry name" value="EF_HAND_2"/>
    <property type="match status" value="1"/>
</dbReference>
<reference evidence="21" key="2">
    <citation type="submission" date="2025-08" db="UniProtKB">
        <authorList>
            <consortium name="Ensembl"/>
        </authorList>
    </citation>
    <scope>IDENTIFICATION</scope>
</reference>
<evidence type="ECO:0000256" key="3">
    <source>
        <dbReference type="ARBA" id="ARBA00007200"/>
    </source>
</evidence>
<dbReference type="PANTHER" id="PTHR10877">
    <property type="entry name" value="POLYCYSTIN FAMILY MEMBER"/>
    <property type="match status" value="1"/>
</dbReference>
<dbReference type="InterPro" id="IPR013122">
    <property type="entry name" value="PKD1_2_channel"/>
</dbReference>
<feature type="transmembrane region" description="Helical" evidence="20">
    <location>
        <begin position="498"/>
        <end position="520"/>
    </location>
</feature>
<dbReference type="InterPro" id="IPR011992">
    <property type="entry name" value="EF-hand-dom_pair"/>
</dbReference>
<evidence type="ECO:0000256" key="10">
    <source>
        <dbReference type="ARBA" id="ARBA00023065"/>
    </source>
</evidence>
<comment type="subcellular location">
    <subcellularLocation>
        <location evidence="1">Cell projection</location>
        <location evidence="1">Cilium membrane</location>
        <topology evidence="1">Multi-pass membrane protein</topology>
    </subcellularLocation>
    <subcellularLocation>
        <location evidence="2">Cytoplasmic vesicle</location>
    </subcellularLocation>
</comment>
<evidence type="ECO:0000256" key="8">
    <source>
        <dbReference type="ARBA" id="ARBA00022989"/>
    </source>
</evidence>
<evidence type="ECO:0000256" key="16">
    <source>
        <dbReference type="ARBA" id="ARBA00023329"/>
    </source>
</evidence>
<keyword evidence="8 20" id="KW-1133">Transmembrane helix</keyword>
<keyword evidence="4" id="KW-0813">Transport</keyword>
<keyword evidence="7 20" id="KW-0812">Transmembrane</keyword>
<feature type="region of interest" description="Disordered" evidence="19">
    <location>
        <begin position="770"/>
        <end position="798"/>
    </location>
</feature>
<feature type="binding site" evidence="17">
    <location>
        <position position="675"/>
    </location>
    <ligand>
        <name>Ca(2+)</name>
        <dbReference type="ChEBI" id="CHEBI:29108"/>
        <label>2</label>
    </ligand>
</feature>
<keyword evidence="13" id="KW-0325">Glycoprotein</keyword>
<dbReference type="Pfam" id="PF08016">
    <property type="entry name" value="PKD_channel"/>
    <property type="match status" value="1"/>
</dbReference>
<keyword evidence="6 17" id="KW-0107">Calcium channel</keyword>
<dbReference type="Gene3D" id="1.20.5.340">
    <property type="match status" value="1"/>
</dbReference>
<evidence type="ECO:0000256" key="7">
    <source>
        <dbReference type="ARBA" id="ARBA00022692"/>
    </source>
</evidence>
<dbReference type="SUPFAM" id="SSF81324">
    <property type="entry name" value="Voltage-gated potassium channels"/>
    <property type="match status" value="1"/>
</dbReference>
<evidence type="ECO:0000256" key="19">
    <source>
        <dbReference type="SAM" id="MobiDB-lite"/>
    </source>
</evidence>
<dbReference type="GO" id="GO:0050982">
    <property type="term" value="P:detection of mechanical stimulus"/>
    <property type="evidence" value="ECO:0007669"/>
    <property type="project" value="TreeGrafter"/>
</dbReference>
<keyword evidence="16" id="KW-0968">Cytoplasmic vesicle</keyword>
<evidence type="ECO:0000256" key="4">
    <source>
        <dbReference type="ARBA" id="ARBA00022448"/>
    </source>
</evidence>
<dbReference type="Proteomes" id="UP000694553">
    <property type="component" value="Unassembled WGS sequence"/>
</dbReference>
<evidence type="ECO:0000256" key="18">
    <source>
        <dbReference type="PIRSR" id="PIRSR603915-2"/>
    </source>
</evidence>
<evidence type="ECO:0000256" key="12">
    <source>
        <dbReference type="ARBA" id="ARBA00023157"/>
    </source>
</evidence>
<keyword evidence="15 17" id="KW-0407">Ion channel</keyword>
<keyword evidence="5" id="KW-1003">Cell membrane</keyword>
<dbReference type="FunFam" id="1.10.287.70:FF:000055">
    <property type="entry name" value="Polycystic kidney disease 2-like 1"/>
    <property type="match status" value="1"/>
</dbReference>
<reference evidence="21" key="3">
    <citation type="submission" date="2025-09" db="UniProtKB">
        <authorList>
            <consortium name="Ensembl"/>
        </authorList>
    </citation>
    <scope>IDENTIFICATION</scope>
</reference>
<feature type="transmembrane region" description="Helical" evidence="20">
    <location>
        <begin position="368"/>
        <end position="389"/>
    </location>
</feature>
<dbReference type="InterPro" id="IPR046791">
    <property type="entry name" value="Polycystin_dom"/>
</dbReference>
<keyword evidence="11 20" id="KW-0472">Membrane</keyword>
<keyword evidence="14" id="KW-0966">Cell projection</keyword>
<evidence type="ECO:0000256" key="9">
    <source>
        <dbReference type="ARBA" id="ARBA00023054"/>
    </source>
</evidence>
<dbReference type="InterPro" id="IPR027359">
    <property type="entry name" value="Volt_channel_dom_sf"/>
</dbReference>
<feature type="transmembrane region" description="Helical" evidence="20">
    <location>
        <begin position="124"/>
        <end position="142"/>
    </location>
</feature>
<evidence type="ECO:0000256" key="13">
    <source>
        <dbReference type="ARBA" id="ARBA00023180"/>
    </source>
</evidence>
<evidence type="ECO:0000256" key="15">
    <source>
        <dbReference type="ARBA" id="ARBA00023303"/>
    </source>
</evidence>
<dbReference type="FunFam" id="1.20.120.350:FF:000052">
    <property type="entry name" value="polycystic kidney disease 2-like 1 protein isoform X1"/>
    <property type="match status" value="1"/>
</dbReference>
<dbReference type="GO" id="GO:0060170">
    <property type="term" value="C:ciliary membrane"/>
    <property type="evidence" value="ECO:0007669"/>
    <property type="project" value="UniProtKB-SubCell"/>
</dbReference>
<evidence type="ECO:0000256" key="6">
    <source>
        <dbReference type="ARBA" id="ARBA00022673"/>
    </source>
</evidence>
<keyword evidence="17" id="KW-0106">Calcium</keyword>
<feature type="disulfide bond" evidence="18">
    <location>
        <begin position="231"/>
        <end position="244"/>
    </location>
</feature>
<dbReference type="OMA" id="AFSQFDR"/>